<feature type="transmembrane region" description="Helical" evidence="2">
    <location>
        <begin position="135"/>
        <end position="151"/>
    </location>
</feature>
<keyword evidence="2" id="KW-0812">Transmembrane</keyword>
<keyword evidence="1" id="KW-0175">Coiled coil</keyword>
<feature type="transmembrane region" description="Helical" evidence="2">
    <location>
        <begin position="109"/>
        <end position="128"/>
    </location>
</feature>
<feature type="coiled-coil region" evidence="1">
    <location>
        <begin position="190"/>
        <end position="217"/>
    </location>
</feature>
<dbReference type="AlphaFoldDB" id="A0A0F9F671"/>
<evidence type="ECO:0000259" key="3">
    <source>
        <dbReference type="PROSITE" id="PS50125"/>
    </source>
</evidence>
<dbReference type="InterPro" id="IPR050697">
    <property type="entry name" value="Adenylyl/Guanylyl_Cyclase_3/4"/>
</dbReference>
<dbReference type="CDD" id="cd07302">
    <property type="entry name" value="CHD"/>
    <property type="match status" value="1"/>
</dbReference>
<feature type="transmembrane region" description="Helical" evidence="2">
    <location>
        <begin position="85"/>
        <end position="103"/>
    </location>
</feature>
<dbReference type="PANTHER" id="PTHR43081:SF1">
    <property type="entry name" value="ADENYLATE CYCLASE, TERMINAL-DIFFERENTIATION SPECIFIC"/>
    <property type="match status" value="1"/>
</dbReference>
<sequence>MKQSLYHFWSFLEKSCTLDTDSPEERRRKVTLVVITGLCAIASVIWGTLYYAIFGPTTTTFITYGFTVVLGITLLIYFINKRFGFLLYVFFFMIFWNPIAMQWSLGGFTASGVLMLWSLLAPFSSLMFQNIKKATRWFLAYILLLFLSLYFDDYVSQWAHPLSNKISMMFFGMNLIGPSIIIFCSMMYFVNAFQREHERSEKLVVNLTEEREKLAEMSALLKKMFGRYLSTEVMNSLIENPSALELGGERRKVTIMMTDLRGFTALAERLEPEQVVQMLNSYFEVMMEVVLKYNGTINEIIGDALLIIFGAPQEMPDRTQRAIACAIDMQNAMARVNEENRSQALPELEMGIGLNDTEVIVGNIGSSQRSKYAVVGSGVNMTSRIESYTVGGQILISESVRQKAGEVLRIDAQQEVLPKGAETPLRIYDVGGIAGRYNLALGGKDPALVD</sequence>
<keyword evidence="2" id="KW-0472">Membrane</keyword>
<evidence type="ECO:0000256" key="2">
    <source>
        <dbReference type="SAM" id="Phobius"/>
    </source>
</evidence>
<evidence type="ECO:0000256" key="1">
    <source>
        <dbReference type="SAM" id="Coils"/>
    </source>
</evidence>
<gene>
    <name evidence="4" type="ORF">LCGC14_2344170</name>
</gene>
<dbReference type="PANTHER" id="PTHR43081">
    <property type="entry name" value="ADENYLATE CYCLASE, TERMINAL-DIFFERENTIATION SPECIFIC-RELATED"/>
    <property type="match status" value="1"/>
</dbReference>
<feature type="transmembrane region" description="Helical" evidence="2">
    <location>
        <begin position="30"/>
        <end position="53"/>
    </location>
</feature>
<dbReference type="Gene3D" id="3.30.70.1230">
    <property type="entry name" value="Nucleotide cyclase"/>
    <property type="match status" value="1"/>
</dbReference>
<dbReference type="SMART" id="SM00044">
    <property type="entry name" value="CYCc"/>
    <property type="match status" value="1"/>
</dbReference>
<dbReference type="GO" id="GO:0035556">
    <property type="term" value="P:intracellular signal transduction"/>
    <property type="evidence" value="ECO:0007669"/>
    <property type="project" value="InterPro"/>
</dbReference>
<proteinExistence type="predicted"/>
<dbReference type="PROSITE" id="PS50125">
    <property type="entry name" value="GUANYLATE_CYCLASE_2"/>
    <property type="match status" value="1"/>
</dbReference>
<keyword evidence="2" id="KW-1133">Transmembrane helix</keyword>
<accession>A0A0F9F671</accession>
<comment type="caution">
    <text evidence="4">The sequence shown here is derived from an EMBL/GenBank/DDBJ whole genome shotgun (WGS) entry which is preliminary data.</text>
</comment>
<organism evidence="4">
    <name type="scientific">marine sediment metagenome</name>
    <dbReference type="NCBI Taxonomy" id="412755"/>
    <lineage>
        <taxon>unclassified sequences</taxon>
        <taxon>metagenomes</taxon>
        <taxon>ecological metagenomes</taxon>
    </lineage>
</organism>
<evidence type="ECO:0000313" key="4">
    <source>
        <dbReference type="EMBL" id="KKL46577.1"/>
    </source>
</evidence>
<dbReference type="SUPFAM" id="SSF55073">
    <property type="entry name" value="Nucleotide cyclase"/>
    <property type="match status" value="1"/>
</dbReference>
<dbReference type="EMBL" id="LAZR01033981">
    <property type="protein sequence ID" value="KKL46577.1"/>
    <property type="molecule type" value="Genomic_DNA"/>
</dbReference>
<feature type="transmembrane region" description="Helical" evidence="2">
    <location>
        <begin position="59"/>
        <end position="78"/>
    </location>
</feature>
<name>A0A0F9F671_9ZZZZ</name>
<reference evidence="4" key="1">
    <citation type="journal article" date="2015" name="Nature">
        <title>Complex archaea that bridge the gap between prokaryotes and eukaryotes.</title>
        <authorList>
            <person name="Spang A."/>
            <person name="Saw J.H."/>
            <person name="Jorgensen S.L."/>
            <person name="Zaremba-Niedzwiedzka K."/>
            <person name="Martijn J."/>
            <person name="Lind A.E."/>
            <person name="van Eijk R."/>
            <person name="Schleper C."/>
            <person name="Guy L."/>
            <person name="Ettema T.J."/>
        </authorList>
    </citation>
    <scope>NUCLEOTIDE SEQUENCE</scope>
</reference>
<feature type="non-terminal residue" evidence="4">
    <location>
        <position position="450"/>
    </location>
</feature>
<dbReference type="Pfam" id="PF00211">
    <property type="entry name" value="Guanylate_cyc"/>
    <property type="match status" value="1"/>
</dbReference>
<protein>
    <recommendedName>
        <fullName evidence="3">Guanylate cyclase domain-containing protein</fullName>
    </recommendedName>
</protein>
<feature type="transmembrane region" description="Helical" evidence="2">
    <location>
        <begin position="171"/>
        <end position="190"/>
    </location>
</feature>
<dbReference type="InterPro" id="IPR001054">
    <property type="entry name" value="A/G_cyclase"/>
</dbReference>
<dbReference type="InterPro" id="IPR029787">
    <property type="entry name" value="Nucleotide_cyclase"/>
</dbReference>
<dbReference type="GO" id="GO:0009190">
    <property type="term" value="P:cyclic nucleotide biosynthetic process"/>
    <property type="evidence" value="ECO:0007669"/>
    <property type="project" value="InterPro"/>
</dbReference>
<feature type="domain" description="Guanylate cyclase" evidence="3">
    <location>
        <begin position="254"/>
        <end position="386"/>
    </location>
</feature>